<dbReference type="OrthoDB" id="982633at2"/>
<keyword evidence="1" id="KW-0732">Signal</keyword>
<accession>A0A4R7BAD0</accession>
<dbReference type="PROSITE" id="PS51257">
    <property type="entry name" value="PROKAR_LIPOPROTEIN"/>
    <property type="match status" value="1"/>
</dbReference>
<sequence length="170" mass="18527">MKRLPILVGALALAWSLTACQDKPAALPPPHEVTSATVSVLDGMTLTDYPGPKAQIIYDQGEPDFFCDTLGMFSVYLQPEQARKVRAVYVQDMEKTGWEHPQGHWIDAHSAFYVIGSNKRGAMGQTFASFGTESAAQAFIRQQGGKLYHFGDITIGMATTDGGVVKDQNM</sequence>
<keyword evidence="3" id="KW-1185">Reference proteome</keyword>
<evidence type="ECO:0000256" key="1">
    <source>
        <dbReference type="SAM" id="SignalP"/>
    </source>
</evidence>
<dbReference type="Gene3D" id="3.30.70.2050">
    <property type="match status" value="1"/>
</dbReference>
<dbReference type="Proteomes" id="UP000295611">
    <property type="component" value="Unassembled WGS sequence"/>
</dbReference>
<name>A0A4R7BAD0_9NEIS</name>
<dbReference type="PANTHER" id="PTHR41247">
    <property type="entry name" value="HTH-TYPE TRANSCRIPTIONAL REPRESSOR YCNK"/>
    <property type="match status" value="1"/>
</dbReference>
<dbReference type="Gene3D" id="3.30.70.2060">
    <property type="match status" value="1"/>
</dbReference>
<protein>
    <submittedName>
        <fullName evidence="2">Copper chaperone NosL</fullName>
    </submittedName>
</protein>
<evidence type="ECO:0000313" key="3">
    <source>
        <dbReference type="Proteomes" id="UP000295611"/>
    </source>
</evidence>
<dbReference type="Pfam" id="PF05573">
    <property type="entry name" value="NosL"/>
    <property type="match status" value="1"/>
</dbReference>
<organism evidence="2 3">
    <name type="scientific">Paludibacterium purpuratum</name>
    <dbReference type="NCBI Taxonomy" id="1144873"/>
    <lineage>
        <taxon>Bacteria</taxon>
        <taxon>Pseudomonadati</taxon>
        <taxon>Pseudomonadota</taxon>
        <taxon>Betaproteobacteria</taxon>
        <taxon>Neisseriales</taxon>
        <taxon>Chromobacteriaceae</taxon>
        <taxon>Paludibacterium</taxon>
    </lineage>
</organism>
<feature type="signal peptide" evidence="1">
    <location>
        <begin position="1"/>
        <end position="19"/>
    </location>
</feature>
<reference evidence="2 3" key="1">
    <citation type="submission" date="2019-03" db="EMBL/GenBank/DDBJ databases">
        <title>Genomic Encyclopedia of Type Strains, Phase III (KMG-III): the genomes of soil and plant-associated and newly described type strains.</title>
        <authorList>
            <person name="Whitman W."/>
        </authorList>
    </citation>
    <scope>NUCLEOTIDE SEQUENCE [LARGE SCALE GENOMIC DNA]</scope>
    <source>
        <strain evidence="2 3">CECT 8976</strain>
    </source>
</reference>
<dbReference type="SUPFAM" id="SSF160387">
    <property type="entry name" value="NosL/MerB-like"/>
    <property type="match status" value="1"/>
</dbReference>
<comment type="caution">
    <text evidence="2">The sequence shown here is derived from an EMBL/GenBank/DDBJ whole genome shotgun (WGS) entry which is preliminary data.</text>
</comment>
<proteinExistence type="predicted"/>
<dbReference type="PANTHER" id="PTHR41247:SF1">
    <property type="entry name" value="HTH-TYPE TRANSCRIPTIONAL REPRESSOR YCNK"/>
    <property type="match status" value="1"/>
</dbReference>
<feature type="chain" id="PRO_5020805319" evidence="1">
    <location>
        <begin position="20"/>
        <end position="170"/>
    </location>
</feature>
<dbReference type="InterPro" id="IPR008719">
    <property type="entry name" value="N2O_reductase_NosL"/>
</dbReference>
<gene>
    <name evidence="2" type="ORF">DFP86_103186</name>
</gene>
<evidence type="ECO:0000313" key="2">
    <source>
        <dbReference type="EMBL" id="TDR81533.1"/>
    </source>
</evidence>
<dbReference type="AlphaFoldDB" id="A0A4R7BAD0"/>
<dbReference type="EMBL" id="SNZP01000003">
    <property type="protein sequence ID" value="TDR81533.1"/>
    <property type="molecule type" value="Genomic_DNA"/>
</dbReference>
<dbReference type="RefSeq" id="WP_133678901.1">
    <property type="nucleotide sequence ID" value="NZ_SNZP01000003.1"/>
</dbReference>